<feature type="transmembrane region" description="Helical" evidence="1">
    <location>
        <begin position="203"/>
        <end position="223"/>
    </location>
</feature>
<comment type="caution">
    <text evidence="2">The sequence shown here is derived from an EMBL/GenBank/DDBJ whole genome shotgun (WGS) entry which is preliminary data.</text>
</comment>
<feature type="transmembrane region" description="Helical" evidence="1">
    <location>
        <begin position="293"/>
        <end position="314"/>
    </location>
</feature>
<evidence type="ECO:0008006" key="4">
    <source>
        <dbReference type="Google" id="ProtNLM"/>
    </source>
</evidence>
<accession>A0A8X7BXT6</accession>
<dbReference type="OrthoDB" id="10331836at2759"/>
<feature type="transmembrane region" description="Helical" evidence="1">
    <location>
        <begin position="259"/>
        <end position="281"/>
    </location>
</feature>
<evidence type="ECO:0000313" key="2">
    <source>
        <dbReference type="EMBL" id="GFY46998.1"/>
    </source>
</evidence>
<dbReference type="Proteomes" id="UP000886998">
    <property type="component" value="Unassembled WGS sequence"/>
</dbReference>
<keyword evidence="1" id="KW-0472">Membrane</keyword>
<organism evidence="2 3">
    <name type="scientific">Trichonephila inaurata madagascariensis</name>
    <dbReference type="NCBI Taxonomy" id="2747483"/>
    <lineage>
        <taxon>Eukaryota</taxon>
        <taxon>Metazoa</taxon>
        <taxon>Ecdysozoa</taxon>
        <taxon>Arthropoda</taxon>
        <taxon>Chelicerata</taxon>
        <taxon>Arachnida</taxon>
        <taxon>Araneae</taxon>
        <taxon>Araneomorphae</taxon>
        <taxon>Entelegynae</taxon>
        <taxon>Araneoidea</taxon>
        <taxon>Nephilidae</taxon>
        <taxon>Trichonephila</taxon>
        <taxon>Trichonephila inaurata</taxon>
    </lineage>
</organism>
<sequence>MLRISSNNLERDTKVKTMKEFHLNSKTSEFHENGIFGSVPKFLYFLLRWSGFVEESDIKASHRVSSRILDILLFVTCVDVCISIVISSEMVDQVLLASYLSCHIVSAVVWYEMRFKRKLITSLLQNIGIVNSSFYVKVINFLVFINCCIIFLLPVFLINRVIDRDTLKFFFYGYDLEIGWLITILGMLKFFLNYILYPSTTNIVVLFYISLCWHCSMFINNLANETARYTPEEFKRHKQLDILKNKAKIGKVLQNIQTIFSLPMFLIIVANFLICSSILAGSLIKIKFDEDNIVFIFYFLNAILCVVTSVWVAGSIPIAISRFKEVFHQTTHDRLLYHHTTEELHLKTDLFHEPDFVLTGCNIISYRRSTILALIGTLLTYTVLVLSTHESYTTCK</sequence>
<dbReference type="AlphaFoldDB" id="A0A8X7BXT6"/>
<evidence type="ECO:0000256" key="1">
    <source>
        <dbReference type="SAM" id="Phobius"/>
    </source>
</evidence>
<reference evidence="2" key="1">
    <citation type="submission" date="2020-08" db="EMBL/GenBank/DDBJ databases">
        <title>Multicomponent nature underlies the extraordinary mechanical properties of spider dragline silk.</title>
        <authorList>
            <person name="Kono N."/>
            <person name="Nakamura H."/>
            <person name="Mori M."/>
            <person name="Yoshida Y."/>
            <person name="Ohtoshi R."/>
            <person name="Malay A.D."/>
            <person name="Moran D.A.P."/>
            <person name="Tomita M."/>
            <person name="Numata K."/>
            <person name="Arakawa K."/>
        </authorList>
    </citation>
    <scope>NUCLEOTIDE SEQUENCE</scope>
</reference>
<keyword evidence="3" id="KW-1185">Reference proteome</keyword>
<feature type="transmembrane region" description="Helical" evidence="1">
    <location>
        <begin position="178"/>
        <end position="196"/>
    </location>
</feature>
<feature type="transmembrane region" description="Helical" evidence="1">
    <location>
        <begin position="134"/>
        <end position="158"/>
    </location>
</feature>
<evidence type="ECO:0000313" key="3">
    <source>
        <dbReference type="Proteomes" id="UP000886998"/>
    </source>
</evidence>
<protein>
    <recommendedName>
        <fullName evidence="4">Gustatory receptor</fullName>
    </recommendedName>
</protein>
<proteinExistence type="predicted"/>
<keyword evidence="1" id="KW-1133">Transmembrane helix</keyword>
<name>A0A8X7BXT6_9ARAC</name>
<gene>
    <name evidence="2" type="primary">AVEN_238246_1</name>
    <name evidence="2" type="ORF">TNIN_11311</name>
</gene>
<keyword evidence="1" id="KW-0812">Transmembrane</keyword>
<dbReference type="EMBL" id="BMAV01005704">
    <property type="protein sequence ID" value="GFY46998.1"/>
    <property type="molecule type" value="Genomic_DNA"/>
</dbReference>
<feature type="transmembrane region" description="Helical" evidence="1">
    <location>
        <begin position="68"/>
        <end position="88"/>
    </location>
</feature>
<feature type="transmembrane region" description="Helical" evidence="1">
    <location>
        <begin position="94"/>
        <end position="113"/>
    </location>
</feature>